<evidence type="ECO:0000256" key="1">
    <source>
        <dbReference type="SAM" id="MobiDB-lite"/>
    </source>
</evidence>
<evidence type="ECO:0000313" key="4">
    <source>
        <dbReference type="Proteomes" id="UP000054561"/>
    </source>
</evidence>
<evidence type="ECO:0000256" key="2">
    <source>
        <dbReference type="SAM" id="Phobius"/>
    </source>
</evidence>
<feature type="compositionally biased region" description="Low complexity" evidence="1">
    <location>
        <begin position="651"/>
        <end position="663"/>
    </location>
</feature>
<dbReference type="OrthoDB" id="392416at2759"/>
<feature type="region of interest" description="Disordered" evidence="1">
    <location>
        <begin position="626"/>
        <end position="666"/>
    </location>
</feature>
<protein>
    <submittedName>
        <fullName evidence="3">Uncharacterized protein</fullName>
    </submittedName>
</protein>
<feature type="transmembrane region" description="Helical" evidence="2">
    <location>
        <begin position="1145"/>
        <end position="1166"/>
    </location>
</feature>
<dbReference type="RefSeq" id="XP_012335927.1">
    <property type="nucleotide sequence ID" value="XM_012480504.1"/>
</dbReference>
<sequence>MAKSTDFKNLFLLNSIHSLILLIFMEIFFFLLDGINTFEFISIQERISQMIWCSFFVVQIGILKVAEVFSKKANGKEIVCVHYLFIIYVFLFPLSSALLLTSALSWSKIVYFICILSLSTSVKIKGLLFICTITLITGFVRFYNSMPTFPIALCFTLLLLLTIVVCFIVHLELYTLASQITYIKKKPLRALDTVQPYFQELEKKAILIRNKFIYCQQNNISVDILGNNLFEYEENDGIQKIKTINQSKIRLDPYGDDLTSVQCDTPLDVSDVNFSSVNNFGIGGEKQNLRDDSASSFQRGESLSVGHKFRDQTRVDKRKGGRRTVYPSEESPQVNTPGGQQYGIAHIDKPNRTKSGGKNDRRRSDLPQVKHLPSRRKRSGLSNRNLSNLNSSNARTFGAKLDRAQPSYDGETYKKEIVQRHFSLLQSGLGKFNRRKNIILCEELKKNITYIYFDRDGKVKRSQIIPLYVLERHNLSNISGYLRSDHTWSGSGNHYKMLALLKEYPGMKMGGPNQGPLQMNSLGGLRNGRGNGGDAHMDARDTRNTRNNSSVFLVESDPKARVEDKLHIFNSDVLIREEKRNASNDNHRSFCASVGGTSKRGNSSEMAHQGRKSARLFYLIQSAKAEGGGATGNKDPNLKAKKKGNHVAHPDSVSNSGDGSTSSVKDKSLLHVNTSIRKDKYIIHLHGSSDDSLSNSNNVLYIDDVVDGSSGTDMEEESGDGIANCGTSSDESVDVGWRNRRRGRGKVGDTGDVENMEDMEDAVCFVSEMGERRRDVFAPAAERLHGTHKMGKKKSSCYYGTKLSLKRNNNKKTKKKKKKESHSEVALRKELFLQFYDVISTDGTNELYNGVHKQRCRHPRCKGLLSFVNVLGNFFRGVRWGVAKWGYAPSRARGGGKYWVNYNDAFTTAEWRQNIRDSELEYILKYKNFTKWYRYWVSSVLFRYYKSTQFFTLLLLLLNVCISFVQMVMFSLVIRADHVGVKWANLFYKNKTVLMRRTEFNLHNTMDEYIFNRLLCVRIPMQVVLNVLLIIPSFVVKNYRHVKWLNVCSILNCLVNIFFGAVDISYSLNNKVYNMEKLYPVLNYYNIFDLFLVGKLTMSIFLIPFITNFNDLKTNALVCLSCVCYIGTFYSTFNPFSFSIKLMYITNFVVLIATAASTVYYSGLIAKSRKMIFVKYVLPYFIYLTFLNTDPSIQMEIKEKRRAG</sequence>
<keyword evidence="4" id="KW-1185">Reference proteome</keyword>
<dbReference type="VEuPathDB" id="PlasmoDB:AK88_02881"/>
<dbReference type="GeneID" id="24268195"/>
<dbReference type="Proteomes" id="UP000054561">
    <property type="component" value="Unassembled WGS sequence"/>
</dbReference>
<feature type="transmembrane region" description="Helical" evidence="2">
    <location>
        <begin position="126"/>
        <end position="143"/>
    </location>
</feature>
<evidence type="ECO:0000313" key="3">
    <source>
        <dbReference type="EMBL" id="KJP87449.1"/>
    </source>
</evidence>
<feature type="transmembrane region" description="Helical" evidence="2">
    <location>
        <begin position="1115"/>
        <end position="1133"/>
    </location>
</feature>
<feature type="transmembrane region" description="Helical" evidence="2">
    <location>
        <begin position="149"/>
        <end position="176"/>
    </location>
</feature>
<feature type="region of interest" description="Disordered" evidence="1">
    <location>
        <begin position="586"/>
        <end position="609"/>
    </location>
</feature>
<feature type="transmembrane region" description="Helical" evidence="2">
    <location>
        <begin position="1010"/>
        <end position="1032"/>
    </location>
</feature>
<feature type="transmembrane region" description="Helical" evidence="2">
    <location>
        <begin position="12"/>
        <end position="32"/>
    </location>
</feature>
<feature type="region of interest" description="Disordered" evidence="1">
    <location>
        <begin position="283"/>
        <end position="402"/>
    </location>
</feature>
<gene>
    <name evidence="3" type="ORF">AK88_02881</name>
</gene>
<reference evidence="3 4" key="1">
    <citation type="submission" date="2014-03" db="EMBL/GenBank/DDBJ databases">
        <title>The Genome Sequence of Plasmodium fragile nilgiri.</title>
        <authorList>
            <consortium name="The Broad Institute Genomics Platform"/>
            <consortium name="The Broad Institute Genome Sequencing Center for Infectious Disease"/>
            <person name="Neafsey D."/>
            <person name="Duraisingh M."/>
            <person name="Young S.K."/>
            <person name="Zeng Q."/>
            <person name="Gargeya S."/>
            <person name="Abouelleil A."/>
            <person name="Alvarado L."/>
            <person name="Chapman S.B."/>
            <person name="Gainer-Dewar J."/>
            <person name="Goldberg J."/>
            <person name="Griggs A."/>
            <person name="Gujja S."/>
            <person name="Hansen M."/>
            <person name="Howarth C."/>
            <person name="Imamovic A."/>
            <person name="Larimer J."/>
            <person name="Pearson M."/>
            <person name="Poon T.W."/>
            <person name="Priest M."/>
            <person name="Roberts A."/>
            <person name="Saif S."/>
            <person name="Shea T."/>
            <person name="Sykes S."/>
            <person name="Wortman J."/>
            <person name="Nusbaum C."/>
            <person name="Birren B."/>
        </authorList>
    </citation>
    <scope>NUCLEOTIDE SEQUENCE [LARGE SCALE GENOMIC DNA]</scope>
    <source>
        <strain evidence="4">nilgiri</strain>
    </source>
</reference>
<feature type="compositionally biased region" description="Basic and acidic residues" evidence="1">
    <location>
        <begin position="346"/>
        <end position="365"/>
    </location>
</feature>
<dbReference type="AlphaFoldDB" id="A0A0D9QK88"/>
<feature type="transmembrane region" description="Helical" evidence="2">
    <location>
        <begin position="47"/>
        <end position="66"/>
    </location>
</feature>
<feature type="compositionally biased region" description="Polar residues" evidence="1">
    <location>
        <begin position="330"/>
        <end position="339"/>
    </location>
</feature>
<dbReference type="OMA" id="CQQNNIS"/>
<keyword evidence="2" id="KW-1133">Transmembrane helix</keyword>
<dbReference type="EMBL" id="KQ001674">
    <property type="protein sequence ID" value="KJP87449.1"/>
    <property type="molecule type" value="Genomic_DNA"/>
</dbReference>
<accession>A0A0D9QK88</accession>
<keyword evidence="2" id="KW-0812">Transmembrane</keyword>
<proteinExistence type="predicted"/>
<feature type="transmembrane region" description="Helical" evidence="2">
    <location>
        <begin position="1082"/>
        <end position="1103"/>
    </location>
</feature>
<organism evidence="3 4">
    <name type="scientific">Plasmodium fragile</name>
    <dbReference type="NCBI Taxonomy" id="5857"/>
    <lineage>
        <taxon>Eukaryota</taxon>
        <taxon>Sar</taxon>
        <taxon>Alveolata</taxon>
        <taxon>Apicomplexa</taxon>
        <taxon>Aconoidasida</taxon>
        <taxon>Haemosporida</taxon>
        <taxon>Plasmodiidae</taxon>
        <taxon>Plasmodium</taxon>
        <taxon>Plasmodium (Plasmodium)</taxon>
    </lineage>
</organism>
<feature type="region of interest" description="Disordered" evidence="1">
    <location>
        <begin position="710"/>
        <end position="734"/>
    </location>
</feature>
<feature type="compositionally biased region" description="Polar residues" evidence="1">
    <location>
        <begin position="595"/>
        <end position="606"/>
    </location>
</feature>
<feature type="transmembrane region" description="Helical" evidence="2">
    <location>
        <begin position="78"/>
        <end position="97"/>
    </location>
</feature>
<feature type="transmembrane region" description="Helical" evidence="2">
    <location>
        <begin position="950"/>
        <end position="974"/>
    </location>
</feature>
<feature type="compositionally biased region" description="Low complexity" evidence="1">
    <location>
        <begin position="380"/>
        <end position="395"/>
    </location>
</feature>
<name>A0A0D9QK88_PLAFR</name>
<keyword evidence="2" id="KW-0472">Membrane</keyword>